<dbReference type="EMBL" id="CM046392">
    <property type="protein sequence ID" value="KAI8555338.1"/>
    <property type="molecule type" value="Genomic_DNA"/>
</dbReference>
<evidence type="ECO:0000313" key="1">
    <source>
        <dbReference type="EMBL" id="KAI8555338.1"/>
    </source>
</evidence>
<evidence type="ECO:0000313" key="2">
    <source>
        <dbReference type="Proteomes" id="UP001062846"/>
    </source>
</evidence>
<reference evidence="1" key="1">
    <citation type="submission" date="2022-02" db="EMBL/GenBank/DDBJ databases">
        <title>Plant Genome Project.</title>
        <authorList>
            <person name="Zhang R.-G."/>
        </authorList>
    </citation>
    <scope>NUCLEOTIDE SEQUENCE</scope>
    <source>
        <strain evidence="1">AT1</strain>
    </source>
</reference>
<accession>A0ACC0NS80</accession>
<gene>
    <name evidence="1" type="ORF">RHMOL_Rhmol05G0167200</name>
</gene>
<comment type="caution">
    <text evidence="1">The sequence shown here is derived from an EMBL/GenBank/DDBJ whole genome shotgun (WGS) entry which is preliminary data.</text>
</comment>
<protein>
    <submittedName>
        <fullName evidence="1">Uncharacterized protein</fullName>
    </submittedName>
</protein>
<proteinExistence type="predicted"/>
<sequence>MAGVLMGNFPDLLESNPSRVSSQGYSIDLLDKAAAPTLDGPPSRQIQDLKAELLKVKGLLEEKDELLQQAVVSPIGGQNPIQNGALVQVISAPSRAVVEAVLEPIDSVISQEYQVLASDQRVEGLGIRLDEVHEPGSAQMVFYGGSTSNPNKFAVLTPFR</sequence>
<name>A0ACC0NS80_RHOML</name>
<organism evidence="1 2">
    <name type="scientific">Rhododendron molle</name>
    <name type="common">Chinese azalea</name>
    <name type="synonym">Azalea mollis</name>
    <dbReference type="NCBI Taxonomy" id="49168"/>
    <lineage>
        <taxon>Eukaryota</taxon>
        <taxon>Viridiplantae</taxon>
        <taxon>Streptophyta</taxon>
        <taxon>Embryophyta</taxon>
        <taxon>Tracheophyta</taxon>
        <taxon>Spermatophyta</taxon>
        <taxon>Magnoliopsida</taxon>
        <taxon>eudicotyledons</taxon>
        <taxon>Gunneridae</taxon>
        <taxon>Pentapetalae</taxon>
        <taxon>asterids</taxon>
        <taxon>Ericales</taxon>
        <taxon>Ericaceae</taxon>
        <taxon>Ericoideae</taxon>
        <taxon>Rhodoreae</taxon>
        <taxon>Rhododendron</taxon>
    </lineage>
</organism>
<dbReference type="Proteomes" id="UP001062846">
    <property type="component" value="Chromosome 5"/>
</dbReference>
<keyword evidence="2" id="KW-1185">Reference proteome</keyword>